<dbReference type="PROSITE" id="PS51005">
    <property type="entry name" value="NAC"/>
    <property type="match status" value="1"/>
</dbReference>
<dbReference type="GO" id="GO:0005634">
    <property type="term" value="C:nucleus"/>
    <property type="evidence" value="ECO:0007669"/>
    <property type="project" value="UniProtKB-ARBA"/>
</dbReference>
<dbReference type="InterPro" id="IPR003441">
    <property type="entry name" value="NAC-dom"/>
</dbReference>
<dbReference type="Proteomes" id="UP001457282">
    <property type="component" value="Unassembled WGS sequence"/>
</dbReference>
<keyword evidence="2" id="KW-0238">DNA-binding</keyword>
<organism evidence="7 8">
    <name type="scientific">Rubus argutus</name>
    <name type="common">Southern blackberry</name>
    <dbReference type="NCBI Taxonomy" id="59490"/>
    <lineage>
        <taxon>Eukaryota</taxon>
        <taxon>Viridiplantae</taxon>
        <taxon>Streptophyta</taxon>
        <taxon>Embryophyta</taxon>
        <taxon>Tracheophyta</taxon>
        <taxon>Spermatophyta</taxon>
        <taxon>Magnoliopsida</taxon>
        <taxon>eudicotyledons</taxon>
        <taxon>Gunneridae</taxon>
        <taxon>Pentapetalae</taxon>
        <taxon>rosids</taxon>
        <taxon>fabids</taxon>
        <taxon>Rosales</taxon>
        <taxon>Rosaceae</taxon>
        <taxon>Rosoideae</taxon>
        <taxon>Rosoideae incertae sedis</taxon>
        <taxon>Rubus</taxon>
    </lineage>
</organism>
<keyword evidence="8" id="KW-1185">Reference proteome</keyword>
<gene>
    <name evidence="7" type="ORF">M0R45_030513</name>
</gene>
<evidence type="ECO:0000256" key="1">
    <source>
        <dbReference type="ARBA" id="ARBA00023015"/>
    </source>
</evidence>
<keyword evidence="1" id="KW-0805">Transcription regulation</keyword>
<proteinExistence type="predicted"/>
<comment type="caution">
    <text evidence="7">The sequence shown here is derived from an EMBL/GenBank/DDBJ whole genome shotgun (WGS) entry which is preliminary data.</text>
</comment>
<dbReference type="GO" id="GO:0006355">
    <property type="term" value="P:regulation of DNA-templated transcription"/>
    <property type="evidence" value="ECO:0007669"/>
    <property type="project" value="InterPro"/>
</dbReference>
<feature type="region of interest" description="Disordered" evidence="5">
    <location>
        <begin position="1"/>
        <end position="25"/>
    </location>
</feature>
<dbReference type="PANTHER" id="PTHR31744">
    <property type="entry name" value="PROTEIN CUP-SHAPED COTYLEDON 2-RELATED"/>
    <property type="match status" value="1"/>
</dbReference>
<evidence type="ECO:0000313" key="7">
    <source>
        <dbReference type="EMBL" id="KAK9922030.1"/>
    </source>
</evidence>
<dbReference type="Pfam" id="PF02365">
    <property type="entry name" value="NAM"/>
    <property type="match status" value="1"/>
</dbReference>
<dbReference type="AlphaFoldDB" id="A0AAW1WDF9"/>
<dbReference type="SUPFAM" id="SSF101941">
    <property type="entry name" value="NAC domain"/>
    <property type="match status" value="1"/>
</dbReference>
<evidence type="ECO:0000256" key="3">
    <source>
        <dbReference type="ARBA" id="ARBA00023163"/>
    </source>
</evidence>
<feature type="domain" description="NAC" evidence="6">
    <location>
        <begin position="1"/>
        <end position="108"/>
    </location>
</feature>
<dbReference type="GO" id="GO:0003677">
    <property type="term" value="F:DNA binding"/>
    <property type="evidence" value="ECO:0007669"/>
    <property type="project" value="UniProtKB-KW"/>
</dbReference>
<evidence type="ECO:0000313" key="8">
    <source>
        <dbReference type="Proteomes" id="UP001457282"/>
    </source>
</evidence>
<dbReference type="InterPro" id="IPR036093">
    <property type="entry name" value="NAC_dom_sf"/>
</dbReference>
<dbReference type="PANTHER" id="PTHR31744:SF92">
    <property type="entry name" value="NAC DOMAIN-CONTAINING PROTEIN 87"/>
    <property type="match status" value="1"/>
</dbReference>
<keyword evidence="3" id="KW-0804">Transcription</keyword>
<evidence type="ECO:0000256" key="5">
    <source>
        <dbReference type="SAM" id="MobiDB-lite"/>
    </source>
</evidence>
<name>A0AAW1WDF9_RUBAR</name>
<evidence type="ECO:0000259" key="6">
    <source>
        <dbReference type="PROSITE" id="PS51005"/>
    </source>
</evidence>
<sequence>MYFFSPRDRKYPNGNRPNRITGDGKRTGFWKATGKDKQIFNEKNKLFGARKALVFYEGNSNISEAEKTDWIMHEFKIHENIIAPTTSTARAPGDNRLDDWVLCKVYLSKMAKPNLNTKHEAEKTEMIDSKPLEQDLPLLESSATPNLGEQVNMNNQSVQPFNNGILTVPYGSTTGFVPQEGTNFGPRSHADHRQNLSLFPSSSKQPVIDSVSSAISSLAGGGNNGMITTPYGYADGLNGSEVGINFGKNLHADHQHNSLMPSVINSVDSAIASLAAGPVLPSGFGAQYGTNIATTNGIPAYQSYQSPHSFGAHPSLPSFENGCLPPLPQGYYSYDDLGYGSF</sequence>
<feature type="compositionally biased region" description="Basic and acidic residues" evidence="5">
    <location>
        <begin position="1"/>
        <end position="11"/>
    </location>
</feature>
<evidence type="ECO:0000256" key="2">
    <source>
        <dbReference type="ARBA" id="ARBA00023125"/>
    </source>
</evidence>
<dbReference type="EMBL" id="JBEDUW010000006">
    <property type="protein sequence ID" value="KAK9922030.1"/>
    <property type="molecule type" value="Genomic_DNA"/>
</dbReference>
<reference evidence="7 8" key="1">
    <citation type="journal article" date="2023" name="G3 (Bethesda)">
        <title>A chromosome-length genome assembly and annotation of blackberry (Rubus argutus, cv. 'Hillquist').</title>
        <authorList>
            <person name="Bruna T."/>
            <person name="Aryal R."/>
            <person name="Dudchenko O."/>
            <person name="Sargent D.J."/>
            <person name="Mead D."/>
            <person name="Buti M."/>
            <person name="Cavallini A."/>
            <person name="Hytonen T."/>
            <person name="Andres J."/>
            <person name="Pham M."/>
            <person name="Weisz D."/>
            <person name="Mascagni F."/>
            <person name="Usai G."/>
            <person name="Natali L."/>
            <person name="Bassil N."/>
            <person name="Fernandez G.E."/>
            <person name="Lomsadze A."/>
            <person name="Armour M."/>
            <person name="Olukolu B."/>
            <person name="Poorten T."/>
            <person name="Britton C."/>
            <person name="Davik J."/>
            <person name="Ashrafi H."/>
            <person name="Aiden E.L."/>
            <person name="Borodovsky M."/>
            <person name="Worthington M."/>
        </authorList>
    </citation>
    <scope>NUCLEOTIDE SEQUENCE [LARGE SCALE GENOMIC DNA]</scope>
    <source>
        <strain evidence="7">PI 553951</strain>
    </source>
</reference>
<evidence type="ECO:0000256" key="4">
    <source>
        <dbReference type="ARBA" id="ARBA00023242"/>
    </source>
</evidence>
<accession>A0AAW1WDF9</accession>
<dbReference type="Gene3D" id="2.170.150.80">
    <property type="entry name" value="NAC domain"/>
    <property type="match status" value="1"/>
</dbReference>
<keyword evidence="4" id="KW-0539">Nucleus</keyword>
<protein>
    <recommendedName>
        <fullName evidence="6">NAC domain-containing protein</fullName>
    </recommendedName>
</protein>